<evidence type="ECO:0000259" key="1">
    <source>
        <dbReference type="Pfam" id="PF08241"/>
    </source>
</evidence>
<gene>
    <name evidence="2" type="ORF">PUV54_00480</name>
</gene>
<dbReference type="PANTHER" id="PTHR43591">
    <property type="entry name" value="METHYLTRANSFERASE"/>
    <property type="match status" value="1"/>
</dbReference>
<dbReference type="Gene3D" id="3.40.50.150">
    <property type="entry name" value="Vaccinia Virus protein VP39"/>
    <property type="match status" value="1"/>
</dbReference>
<keyword evidence="2" id="KW-0489">Methyltransferase</keyword>
<organism evidence="2 3">
    <name type="scientific">Hyphococcus flavus</name>
    <dbReference type="NCBI Taxonomy" id="1866326"/>
    <lineage>
        <taxon>Bacteria</taxon>
        <taxon>Pseudomonadati</taxon>
        <taxon>Pseudomonadota</taxon>
        <taxon>Alphaproteobacteria</taxon>
        <taxon>Parvularculales</taxon>
        <taxon>Parvularculaceae</taxon>
        <taxon>Hyphococcus</taxon>
    </lineage>
</organism>
<sequence length="277" mass="30459">MTKIEDFIAGRSPAEMYETYLVPGFFKPFAEQMIENAVAGSKYIDVACGTGIVSRTLAAKLDDNVSIDALDMAPPMIDVAKQQTVSSVVKYHLTPADALPFDDALFDGAFCQQGIQFFPAKEKAFEEIFRVLKPGGRFYAAIWLPAKEANVVFASFEKAIGRHLGEDLLPLGPFSFGNLERLRRLATDGGFNIETLESRTLLTVLPSIRDLVLFDVLFLGRPGADGSLQPVIRPNDPAGDEIVEQMIAEMTEDLEPYIGDDGRLYTDATTYFLAANK</sequence>
<dbReference type="Proteomes" id="UP001214043">
    <property type="component" value="Chromosome"/>
</dbReference>
<dbReference type="AlphaFoldDB" id="A0AAF0CH99"/>
<dbReference type="RefSeq" id="WP_274493549.1">
    <property type="nucleotide sequence ID" value="NZ_CP118166.1"/>
</dbReference>
<name>A0AAF0CH99_9PROT</name>
<dbReference type="GO" id="GO:0032259">
    <property type="term" value="P:methylation"/>
    <property type="evidence" value="ECO:0007669"/>
    <property type="project" value="UniProtKB-KW"/>
</dbReference>
<keyword evidence="2" id="KW-0808">Transferase</keyword>
<protein>
    <submittedName>
        <fullName evidence="2">Class I SAM-dependent methyltransferase</fullName>
    </submittedName>
</protein>
<reference evidence="2" key="1">
    <citation type="submission" date="2023-02" db="EMBL/GenBank/DDBJ databases">
        <title>Genome sequence of Hyphococcus flavus.</title>
        <authorList>
            <person name="Rong J.-C."/>
            <person name="Zhao Q."/>
            <person name="Yi M."/>
            <person name="Wu J.-Y."/>
        </authorList>
    </citation>
    <scope>NUCLEOTIDE SEQUENCE</scope>
    <source>
        <strain evidence="2">MCCC 1K03223</strain>
    </source>
</reference>
<dbReference type="InterPro" id="IPR029063">
    <property type="entry name" value="SAM-dependent_MTases_sf"/>
</dbReference>
<evidence type="ECO:0000313" key="3">
    <source>
        <dbReference type="Proteomes" id="UP001214043"/>
    </source>
</evidence>
<dbReference type="EMBL" id="CP118166">
    <property type="protein sequence ID" value="WDI31662.1"/>
    <property type="molecule type" value="Genomic_DNA"/>
</dbReference>
<feature type="domain" description="Methyltransferase type 11" evidence="1">
    <location>
        <begin position="45"/>
        <end position="139"/>
    </location>
</feature>
<accession>A0AAF0CH99</accession>
<dbReference type="GO" id="GO:0008757">
    <property type="term" value="F:S-adenosylmethionine-dependent methyltransferase activity"/>
    <property type="evidence" value="ECO:0007669"/>
    <property type="project" value="InterPro"/>
</dbReference>
<dbReference type="Pfam" id="PF08241">
    <property type="entry name" value="Methyltransf_11"/>
    <property type="match status" value="1"/>
</dbReference>
<dbReference type="SUPFAM" id="SSF53335">
    <property type="entry name" value="S-adenosyl-L-methionine-dependent methyltransferases"/>
    <property type="match status" value="1"/>
</dbReference>
<dbReference type="CDD" id="cd02440">
    <property type="entry name" value="AdoMet_MTases"/>
    <property type="match status" value="1"/>
</dbReference>
<proteinExistence type="predicted"/>
<dbReference type="KEGG" id="hfl:PUV54_00480"/>
<dbReference type="PANTHER" id="PTHR43591:SF24">
    <property type="entry name" value="2-METHOXY-6-POLYPRENYL-1,4-BENZOQUINOL METHYLASE, MITOCHONDRIAL"/>
    <property type="match status" value="1"/>
</dbReference>
<keyword evidence="3" id="KW-1185">Reference proteome</keyword>
<dbReference type="InterPro" id="IPR013216">
    <property type="entry name" value="Methyltransf_11"/>
</dbReference>
<evidence type="ECO:0000313" key="2">
    <source>
        <dbReference type="EMBL" id="WDI31662.1"/>
    </source>
</evidence>